<protein>
    <submittedName>
        <fullName evidence="2">Uncharacterized protein</fullName>
    </submittedName>
</protein>
<feature type="region of interest" description="Disordered" evidence="1">
    <location>
        <begin position="160"/>
        <end position="213"/>
    </location>
</feature>
<organism evidence="2 3">
    <name type="scientific">Sporolactobacillus terrae</name>
    <dbReference type="NCBI Taxonomy" id="269673"/>
    <lineage>
        <taxon>Bacteria</taxon>
        <taxon>Bacillati</taxon>
        <taxon>Bacillota</taxon>
        <taxon>Bacilli</taxon>
        <taxon>Bacillales</taxon>
        <taxon>Sporolactobacillaceae</taxon>
        <taxon>Sporolactobacillus</taxon>
    </lineage>
</organism>
<evidence type="ECO:0000313" key="3">
    <source>
        <dbReference type="Proteomes" id="UP000326951"/>
    </source>
</evidence>
<accession>A0A5K7X2T3</accession>
<evidence type="ECO:0000256" key="1">
    <source>
        <dbReference type="SAM" id="MobiDB-lite"/>
    </source>
</evidence>
<proteinExistence type="predicted"/>
<name>A0A5K7X2T3_9BACL</name>
<dbReference type="RefSeq" id="WP_152080816.1">
    <property type="nucleotide sequence ID" value="NZ_AP021853.1"/>
</dbReference>
<reference evidence="2 3" key="1">
    <citation type="submission" date="2019-09" db="EMBL/GenBank/DDBJ databases">
        <title>Complete genome sequence of Sporolactobacillus terrae 70-3.</title>
        <authorList>
            <person name="Tanaka N."/>
            <person name="Shiwa Y."/>
            <person name="Fujita N."/>
            <person name="Tanasupawat S."/>
        </authorList>
    </citation>
    <scope>NUCLEOTIDE SEQUENCE [LARGE SCALE GENOMIC DNA]</scope>
    <source>
        <strain evidence="2 3">70-3</strain>
    </source>
</reference>
<dbReference type="EMBL" id="AP021853">
    <property type="protein sequence ID" value="BBO00360.1"/>
    <property type="molecule type" value="Genomic_DNA"/>
</dbReference>
<dbReference type="Proteomes" id="UP000326951">
    <property type="component" value="Chromosome"/>
</dbReference>
<dbReference type="AlphaFoldDB" id="A0A5K7X2T3"/>
<gene>
    <name evidence="2" type="ORF">St703_30640</name>
</gene>
<evidence type="ECO:0000313" key="2">
    <source>
        <dbReference type="EMBL" id="BBO00360.1"/>
    </source>
</evidence>
<sequence>MYKLIEFFKYIFLVCYWKVTDLLKKAWGKKPSNTPDIMSEQRTDPTLLNIKDTHSLFTSPPQEDATVFMSEPIFEKIIHSLPTSYTFPDLSTLSNIDARYNATTDVKHDVKRKGARTVSKINAELPNDNTILPYAAAMKTNPSKRLNQRIHLTKAVTPTIAPKPEKRSALSPYENRKAAVPKTEPALSITPLQSSKKIIEPVDQNPKSSKNGHYKFVFIK</sequence>